<dbReference type="InterPro" id="IPR005905">
    <property type="entry name" value="D_ala_D_ala"/>
</dbReference>
<evidence type="ECO:0000256" key="10">
    <source>
        <dbReference type="ARBA" id="ARBA00022984"/>
    </source>
</evidence>
<evidence type="ECO:0000256" key="5">
    <source>
        <dbReference type="ARBA" id="ARBA00022723"/>
    </source>
</evidence>
<keyword evidence="7 14" id="KW-0067">ATP-binding</keyword>
<comment type="function">
    <text evidence="13">Cell wall formation.</text>
</comment>
<dbReference type="PANTHER" id="PTHR23132:SF25">
    <property type="entry name" value="D-ALANINE--D-ALANINE LIGASE A"/>
    <property type="match status" value="1"/>
</dbReference>
<dbReference type="InterPro" id="IPR011761">
    <property type="entry name" value="ATP-grasp"/>
</dbReference>
<dbReference type="EC" id="6.3.2.4" evidence="13"/>
<dbReference type="SUPFAM" id="SSF52440">
    <property type="entry name" value="PreATP-grasp domain"/>
    <property type="match status" value="1"/>
</dbReference>
<dbReference type="PROSITE" id="PS50975">
    <property type="entry name" value="ATP_GRASP"/>
    <property type="match status" value="1"/>
</dbReference>
<dbReference type="HAMAP" id="MF_00047">
    <property type="entry name" value="Dala_Dala_lig"/>
    <property type="match status" value="1"/>
</dbReference>
<keyword evidence="10 13" id="KW-0573">Peptidoglycan synthesis</keyword>
<keyword evidence="9 13" id="KW-0133">Cell shape</keyword>
<organism evidence="16 17">
    <name type="scientific">Sphaerisporangium aureirubrum</name>
    <dbReference type="NCBI Taxonomy" id="1544736"/>
    <lineage>
        <taxon>Bacteria</taxon>
        <taxon>Bacillati</taxon>
        <taxon>Actinomycetota</taxon>
        <taxon>Actinomycetes</taxon>
        <taxon>Streptosporangiales</taxon>
        <taxon>Streptosporangiaceae</taxon>
        <taxon>Sphaerisporangium</taxon>
    </lineage>
</organism>
<dbReference type="PROSITE" id="PS00843">
    <property type="entry name" value="DALA_DALA_LIGASE_1"/>
    <property type="match status" value="1"/>
</dbReference>
<evidence type="ECO:0000259" key="15">
    <source>
        <dbReference type="PROSITE" id="PS50975"/>
    </source>
</evidence>
<evidence type="ECO:0000256" key="9">
    <source>
        <dbReference type="ARBA" id="ARBA00022960"/>
    </source>
</evidence>
<evidence type="ECO:0000256" key="12">
    <source>
        <dbReference type="ARBA" id="ARBA00023316"/>
    </source>
</evidence>
<evidence type="ECO:0000256" key="8">
    <source>
        <dbReference type="ARBA" id="ARBA00022842"/>
    </source>
</evidence>
<evidence type="ECO:0000256" key="14">
    <source>
        <dbReference type="PROSITE-ProRule" id="PRU00409"/>
    </source>
</evidence>
<evidence type="ECO:0000256" key="1">
    <source>
        <dbReference type="ARBA" id="ARBA00001936"/>
    </source>
</evidence>
<dbReference type="EMBL" id="JBHSRF010000078">
    <property type="protein sequence ID" value="MFC6086160.1"/>
    <property type="molecule type" value="Genomic_DNA"/>
</dbReference>
<keyword evidence="5" id="KW-0479">Metal-binding</keyword>
<dbReference type="Gene3D" id="3.30.470.20">
    <property type="entry name" value="ATP-grasp fold, B domain"/>
    <property type="match status" value="1"/>
</dbReference>
<comment type="subcellular location">
    <subcellularLocation>
        <location evidence="13">Cytoplasm</location>
    </subcellularLocation>
</comment>
<comment type="caution">
    <text evidence="16">The sequence shown here is derived from an EMBL/GenBank/DDBJ whole genome shotgun (WGS) entry which is preliminary data.</text>
</comment>
<keyword evidence="17" id="KW-1185">Reference proteome</keyword>
<keyword evidence="13" id="KW-0963">Cytoplasm</keyword>
<dbReference type="Gene3D" id="3.30.1490.20">
    <property type="entry name" value="ATP-grasp fold, A domain"/>
    <property type="match status" value="1"/>
</dbReference>
<dbReference type="InterPro" id="IPR013815">
    <property type="entry name" value="ATP_grasp_subdomain_1"/>
</dbReference>
<keyword evidence="4 13" id="KW-0436">Ligase</keyword>
<evidence type="ECO:0000313" key="17">
    <source>
        <dbReference type="Proteomes" id="UP001596137"/>
    </source>
</evidence>
<dbReference type="Proteomes" id="UP001596137">
    <property type="component" value="Unassembled WGS sequence"/>
</dbReference>
<evidence type="ECO:0000256" key="4">
    <source>
        <dbReference type="ARBA" id="ARBA00022598"/>
    </source>
</evidence>
<keyword evidence="6 14" id="KW-0547">Nucleotide-binding</keyword>
<keyword evidence="11" id="KW-0464">Manganese</keyword>
<name>A0ABW1NSR0_9ACTN</name>
<dbReference type="RefSeq" id="WP_380761063.1">
    <property type="nucleotide sequence ID" value="NZ_JBHSRF010000078.1"/>
</dbReference>
<dbReference type="Gene3D" id="3.40.50.20">
    <property type="match status" value="1"/>
</dbReference>
<dbReference type="InterPro" id="IPR011127">
    <property type="entry name" value="Dala_Dala_lig_N"/>
</dbReference>
<comment type="cofactor">
    <cofactor evidence="2">
        <name>Mg(2+)</name>
        <dbReference type="ChEBI" id="CHEBI:18420"/>
    </cofactor>
</comment>
<comment type="pathway">
    <text evidence="13">Cell wall biogenesis; peptidoglycan biosynthesis.</text>
</comment>
<evidence type="ECO:0000256" key="7">
    <source>
        <dbReference type="ARBA" id="ARBA00022840"/>
    </source>
</evidence>
<keyword evidence="12 13" id="KW-0961">Cell wall biogenesis/degradation</keyword>
<dbReference type="SUPFAM" id="SSF56059">
    <property type="entry name" value="Glutathione synthetase ATP-binding domain-like"/>
    <property type="match status" value="1"/>
</dbReference>
<dbReference type="InterPro" id="IPR016185">
    <property type="entry name" value="PreATP-grasp_dom_sf"/>
</dbReference>
<dbReference type="NCBIfam" id="NF002528">
    <property type="entry name" value="PRK01966.1-4"/>
    <property type="match status" value="1"/>
</dbReference>
<evidence type="ECO:0000256" key="13">
    <source>
        <dbReference type="HAMAP-Rule" id="MF_00047"/>
    </source>
</evidence>
<keyword evidence="8" id="KW-0460">Magnesium</keyword>
<dbReference type="Pfam" id="PF01820">
    <property type="entry name" value="Dala_Dala_lig_N"/>
    <property type="match status" value="1"/>
</dbReference>
<proteinExistence type="inferred from homology"/>
<accession>A0ABW1NSR0</accession>
<evidence type="ECO:0000256" key="11">
    <source>
        <dbReference type="ARBA" id="ARBA00023211"/>
    </source>
</evidence>
<dbReference type="PROSITE" id="PS00844">
    <property type="entry name" value="DALA_DALA_LIGASE_2"/>
    <property type="match status" value="1"/>
</dbReference>
<reference evidence="17" key="1">
    <citation type="journal article" date="2019" name="Int. J. Syst. Evol. Microbiol.">
        <title>The Global Catalogue of Microorganisms (GCM) 10K type strain sequencing project: providing services to taxonomists for standard genome sequencing and annotation.</title>
        <authorList>
            <consortium name="The Broad Institute Genomics Platform"/>
            <consortium name="The Broad Institute Genome Sequencing Center for Infectious Disease"/>
            <person name="Wu L."/>
            <person name="Ma J."/>
        </authorList>
    </citation>
    <scope>NUCLEOTIDE SEQUENCE [LARGE SCALE GENOMIC DNA]</scope>
    <source>
        <strain evidence="17">JCM 30346</strain>
    </source>
</reference>
<evidence type="ECO:0000313" key="16">
    <source>
        <dbReference type="EMBL" id="MFC6086160.1"/>
    </source>
</evidence>
<sequence>MGRGRGVPWDLVHPRSSVHVHGSCLWPVHHEGDEAVGDRGGWVHHPDAGERRRDFALCGSCVTFAGLGVGISYSSLGVRGREIIVAFRLPGAGPRAARARVVVLYGGQSPEHAVSLASARGVLEGLNARVHEPLAVVISGEGRWATPGDSSGVVLDLSTGEFLRYGAGRAVYSLGRPDVVFPVLHGPLGEDGTVQGLLELAGLPYVGSGVLASAACMDKEWTKRLAAAAGIPIAPYAVVDGVRPTIGGLLDRLGTPVFVKPARGGSSIGVSRAATPGELDTALRVAAGYDSKVLVEAGMRGVEVMCGVLELSGEPVGSPLAEVSLDDGGFFDYDAKYASPHPHFTVPARLDDTTTRRVRDMATTVFRVLGCRDLARVDFFVTPAGKVLLNEVNTMPGFTPHSLFPQMWKAAGLGYPDLLDHLIRAALRSPATGLRPAA</sequence>
<evidence type="ECO:0000256" key="3">
    <source>
        <dbReference type="ARBA" id="ARBA00010871"/>
    </source>
</evidence>
<comment type="catalytic activity">
    <reaction evidence="13">
        <text>2 D-alanine + ATP = D-alanyl-D-alanine + ADP + phosphate + H(+)</text>
        <dbReference type="Rhea" id="RHEA:11224"/>
        <dbReference type="ChEBI" id="CHEBI:15378"/>
        <dbReference type="ChEBI" id="CHEBI:30616"/>
        <dbReference type="ChEBI" id="CHEBI:43474"/>
        <dbReference type="ChEBI" id="CHEBI:57416"/>
        <dbReference type="ChEBI" id="CHEBI:57822"/>
        <dbReference type="ChEBI" id="CHEBI:456216"/>
        <dbReference type="EC" id="6.3.2.4"/>
    </reaction>
</comment>
<comment type="cofactor">
    <cofactor evidence="1">
        <name>Mn(2+)</name>
        <dbReference type="ChEBI" id="CHEBI:29035"/>
    </cofactor>
</comment>
<gene>
    <name evidence="13" type="primary">ddl</name>
    <name evidence="16" type="ORF">ACFP1K_33680</name>
</gene>
<dbReference type="InterPro" id="IPR011095">
    <property type="entry name" value="Dala_Dala_lig_C"/>
</dbReference>
<dbReference type="Pfam" id="PF07478">
    <property type="entry name" value="Dala_Dala_lig_C"/>
    <property type="match status" value="1"/>
</dbReference>
<evidence type="ECO:0000256" key="2">
    <source>
        <dbReference type="ARBA" id="ARBA00001946"/>
    </source>
</evidence>
<protein>
    <recommendedName>
        <fullName evidence="13">D-alanine--D-alanine ligase</fullName>
        <ecNumber evidence="13">6.3.2.4</ecNumber>
    </recommendedName>
    <alternativeName>
        <fullName evidence="13">D-Ala-D-Ala ligase</fullName>
    </alternativeName>
    <alternativeName>
        <fullName evidence="13">D-alanylalanine synthetase</fullName>
    </alternativeName>
</protein>
<feature type="domain" description="ATP-grasp" evidence="15">
    <location>
        <begin position="223"/>
        <end position="424"/>
    </location>
</feature>
<dbReference type="PANTHER" id="PTHR23132">
    <property type="entry name" value="D-ALANINE--D-ALANINE LIGASE"/>
    <property type="match status" value="1"/>
</dbReference>
<dbReference type="GO" id="GO:0016874">
    <property type="term" value="F:ligase activity"/>
    <property type="evidence" value="ECO:0007669"/>
    <property type="project" value="UniProtKB-KW"/>
</dbReference>
<evidence type="ECO:0000256" key="6">
    <source>
        <dbReference type="ARBA" id="ARBA00022741"/>
    </source>
</evidence>
<comment type="similarity">
    <text evidence="3 13">Belongs to the D-alanine--D-alanine ligase family.</text>
</comment>
<dbReference type="NCBIfam" id="TIGR01205">
    <property type="entry name" value="D_ala_D_alaTIGR"/>
    <property type="match status" value="1"/>
</dbReference>
<dbReference type="InterPro" id="IPR000291">
    <property type="entry name" value="D-Ala_lig_Van_CS"/>
</dbReference>